<dbReference type="RefSeq" id="WP_052545930.1">
    <property type="nucleotide sequence ID" value="NZ_JMCC02000001.1"/>
</dbReference>
<dbReference type="EMBL" id="JMCC02000001">
    <property type="protein sequence ID" value="KIG19573.1"/>
    <property type="molecule type" value="Genomic_DNA"/>
</dbReference>
<dbReference type="Gene3D" id="2.120.10.30">
    <property type="entry name" value="TolB, C-terminal domain"/>
    <property type="match status" value="1"/>
</dbReference>
<dbReference type="SUPFAM" id="SSF82171">
    <property type="entry name" value="DPP6 N-terminal domain-like"/>
    <property type="match status" value="1"/>
</dbReference>
<organism evidence="3 4">
    <name type="scientific">Enhygromyxa salina</name>
    <dbReference type="NCBI Taxonomy" id="215803"/>
    <lineage>
        <taxon>Bacteria</taxon>
        <taxon>Pseudomonadati</taxon>
        <taxon>Myxococcota</taxon>
        <taxon>Polyangia</taxon>
        <taxon>Nannocystales</taxon>
        <taxon>Nannocystaceae</taxon>
        <taxon>Enhygromyxa</taxon>
    </lineage>
</organism>
<evidence type="ECO:0000313" key="3">
    <source>
        <dbReference type="EMBL" id="KIG19573.1"/>
    </source>
</evidence>
<evidence type="ECO:0000313" key="4">
    <source>
        <dbReference type="Proteomes" id="UP000031599"/>
    </source>
</evidence>
<accession>A0A0C2A7L7</accession>
<evidence type="ECO:0000256" key="1">
    <source>
        <dbReference type="SAM" id="MobiDB-lite"/>
    </source>
</evidence>
<reference evidence="3 4" key="1">
    <citation type="submission" date="2014-12" db="EMBL/GenBank/DDBJ databases">
        <title>Genome assembly of Enhygromyxa salina DSM 15201.</title>
        <authorList>
            <person name="Sharma G."/>
            <person name="Subramanian S."/>
        </authorList>
    </citation>
    <scope>NUCLEOTIDE SEQUENCE [LARGE SCALE GENOMIC DNA]</scope>
    <source>
        <strain evidence="3 4">DSM 15201</strain>
    </source>
</reference>
<feature type="region of interest" description="Disordered" evidence="1">
    <location>
        <begin position="33"/>
        <end position="66"/>
    </location>
</feature>
<comment type="caution">
    <text evidence="3">The sequence shown here is derived from an EMBL/GenBank/DDBJ whole genome shotgun (WGS) entry which is preliminary data.</text>
</comment>
<evidence type="ECO:0008006" key="5">
    <source>
        <dbReference type="Google" id="ProtNLM"/>
    </source>
</evidence>
<sequence>MTSLPPTPRVLLISIPALALAFIACGGNDVRPTDTEVGVSETHANEETESSSSGDGDGDGDGPLLDLPDQTMVVDLKIEPPNAVIEIVDGVIPAQLDFAALATNNQGAENQVDASGVWTFDRQDVALLDPAIGGLTATGLLGGLGTLKFSYQGLEAEAAVTVKLKYTFEPEPVDPAAKGALDNANQVDPAATILYPYDFTVFPRGLAGPTMQWNGGNDADIYKVHVESPTFELDWYGAVPNPSRWNFPVIPDDIWLKLTDSSAGDLTVELRRYDGLTAYTTGTRFWSIAPANLAGTIYYWAVNQGDVLRIQPGASAPEQFIQKPPGVTCVACHSVSRDGSTIVASQHGGYSPWATFNPDGSAIFASDSASGFQAISPDGQWVLWGQSNGAFLGQPSYMVLSQQGAIDQATQMFQASGWPVHPAWSNDGTRVAYGVRSDGNWLDFNNSTLWTVDIDTNVPAFSNPAQIVGNDPERPTVSYPTWSPDDEWIAFGRATQARTRGAAGEIWMVRDDGSEPVRLDLANGFGHIPDPQTSQNYEPTFVPVASGGYFWMVFVSERQYGNTLTNQAVDTRTKQLWVTAIDINAGPGVDPSHPAFWLPGQELNNNNMRGYAALNECKEIGETCEAGYDCCSGFCIEVNGEFVCDDDPPMCSPNNSACLVDEDCCDPEATCVGGFCTTVIK</sequence>
<name>A0A0C2A7L7_9BACT</name>
<protein>
    <recommendedName>
        <fullName evidence="5">TolB protein</fullName>
    </recommendedName>
</protein>
<evidence type="ECO:0000256" key="2">
    <source>
        <dbReference type="SAM" id="SignalP"/>
    </source>
</evidence>
<feature type="signal peptide" evidence="2">
    <location>
        <begin position="1"/>
        <end position="19"/>
    </location>
</feature>
<feature type="chain" id="PRO_5002145212" description="TolB protein" evidence="2">
    <location>
        <begin position="20"/>
        <end position="681"/>
    </location>
</feature>
<gene>
    <name evidence="3" type="ORF">DB30_00082</name>
</gene>
<dbReference type="InterPro" id="IPR011042">
    <property type="entry name" value="6-blade_b-propeller_TolB-like"/>
</dbReference>
<dbReference type="AlphaFoldDB" id="A0A0C2A7L7"/>
<proteinExistence type="predicted"/>
<keyword evidence="2" id="KW-0732">Signal</keyword>
<dbReference type="Proteomes" id="UP000031599">
    <property type="component" value="Unassembled WGS sequence"/>
</dbReference>